<dbReference type="OrthoDB" id="9306952at2759"/>
<dbReference type="Pfam" id="PF00429">
    <property type="entry name" value="TLV_coat"/>
    <property type="match status" value="1"/>
</dbReference>
<gene>
    <name evidence="1" type="primary">Fv4_1</name>
    <name evidence="1" type="ORF">CINMEX_R14986</name>
</gene>
<proteinExistence type="predicted"/>
<reference evidence="1 2" key="1">
    <citation type="submission" date="2019-09" db="EMBL/GenBank/DDBJ databases">
        <title>Bird 10,000 Genomes (B10K) Project - Family phase.</title>
        <authorList>
            <person name="Zhang G."/>
        </authorList>
    </citation>
    <scope>NUCLEOTIDE SEQUENCE [LARGE SCALE GENOMIC DNA]</scope>
    <source>
        <strain evidence="1">B10K-DU-001-77</strain>
        <tissue evidence="1">Muscle</tissue>
    </source>
</reference>
<keyword evidence="2" id="KW-1185">Reference proteome</keyword>
<dbReference type="AlphaFoldDB" id="A0A7L2JCB3"/>
<evidence type="ECO:0000313" key="2">
    <source>
        <dbReference type="Proteomes" id="UP000590623"/>
    </source>
</evidence>
<sequence length="81" mass="9212">EPDSSLWKVIQASYFALNESRPNSTYSCWLCYDTRPSFYEAVEINESYTHSNTTNPPQCSWGDRKKGITMQHLMGIGVCIG</sequence>
<feature type="non-terminal residue" evidence="1">
    <location>
        <position position="1"/>
    </location>
</feature>
<comment type="caution">
    <text evidence="1">The sequence shown here is derived from an EMBL/GenBank/DDBJ whole genome shotgun (WGS) entry which is preliminary data.</text>
</comment>
<dbReference type="Proteomes" id="UP000590623">
    <property type="component" value="Unassembled WGS sequence"/>
</dbReference>
<dbReference type="EMBL" id="VWYM01009307">
    <property type="protein sequence ID" value="NXR20817.1"/>
    <property type="molecule type" value="Genomic_DNA"/>
</dbReference>
<dbReference type="InterPro" id="IPR018154">
    <property type="entry name" value="TLV/ENV_coat_polyprotein"/>
</dbReference>
<feature type="non-terminal residue" evidence="1">
    <location>
        <position position="81"/>
    </location>
</feature>
<name>A0A7L2JCB3_CINMU</name>
<organism evidence="1 2">
    <name type="scientific">Cinclus mexicanus</name>
    <name type="common">American dipper</name>
    <dbReference type="NCBI Taxonomy" id="161649"/>
    <lineage>
        <taxon>Eukaryota</taxon>
        <taxon>Metazoa</taxon>
        <taxon>Chordata</taxon>
        <taxon>Craniata</taxon>
        <taxon>Vertebrata</taxon>
        <taxon>Euteleostomi</taxon>
        <taxon>Archelosauria</taxon>
        <taxon>Archosauria</taxon>
        <taxon>Dinosauria</taxon>
        <taxon>Saurischia</taxon>
        <taxon>Theropoda</taxon>
        <taxon>Coelurosauria</taxon>
        <taxon>Aves</taxon>
        <taxon>Neognathae</taxon>
        <taxon>Neoaves</taxon>
        <taxon>Telluraves</taxon>
        <taxon>Australaves</taxon>
        <taxon>Passeriformes</taxon>
        <taxon>Cinclidae</taxon>
        <taxon>Cinclus</taxon>
    </lineage>
</organism>
<protein>
    <submittedName>
        <fullName evidence="1">ENV2 protein</fullName>
    </submittedName>
</protein>
<evidence type="ECO:0000313" key="1">
    <source>
        <dbReference type="EMBL" id="NXR20817.1"/>
    </source>
</evidence>
<accession>A0A7L2JCB3</accession>